<comment type="caution">
    <text evidence="1">The sequence shown here is derived from an EMBL/GenBank/DDBJ whole genome shotgun (WGS) entry which is preliminary data.</text>
</comment>
<dbReference type="EMBL" id="JABSTQ010009050">
    <property type="protein sequence ID" value="KAG0433542.1"/>
    <property type="molecule type" value="Genomic_DNA"/>
</dbReference>
<proteinExistence type="predicted"/>
<organism evidence="1 2">
    <name type="scientific">Ixodes persulcatus</name>
    <name type="common">Taiga tick</name>
    <dbReference type="NCBI Taxonomy" id="34615"/>
    <lineage>
        <taxon>Eukaryota</taxon>
        <taxon>Metazoa</taxon>
        <taxon>Ecdysozoa</taxon>
        <taxon>Arthropoda</taxon>
        <taxon>Chelicerata</taxon>
        <taxon>Arachnida</taxon>
        <taxon>Acari</taxon>
        <taxon>Parasitiformes</taxon>
        <taxon>Ixodida</taxon>
        <taxon>Ixodoidea</taxon>
        <taxon>Ixodidae</taxon>
        <taxon>Ixodinae</taxon>
        <taxon>Ixodes</taxon>
    </lineage>
</organism>
<reference evidence="1 2" key="1">
    <citation type="journal article" date="2020" name="Cell">
        <title>Large-Scale Comparative Analyses of Tick Genomes Elucidate Their Genetic Diversity and Vector Capacities.</title>
        <authorList>
            <consortium name="Tick Genome and Microbiome Consortium (TIGMIC)"/>
            <person name="Jia N."/>
            <person name="Wang J."/>
            <person name="Shi W."/>
            <person name="Du L."/>
            <person name="Sun Y."/>
            <person name="Zhan W."/>
            <person name="Jiang J.F."/>
            <person name="Wang Q."/>
            <person name="Zhang B."/>
            <person name="Ji P."/>
            <person name="Bell-Sakyi L."/>
            <person name="Cui X.M."/>
            <person name="Yuan T.T."/>
            <person name="Jiang B.G."/>
            <person name="Yang W.F."/>
            <person name="Lam T.T."/>
            <person name="Chang Q.C."/>
            <person name="Ding S.J."/>
            <person name="Wang X.J."/>
            <person name="Zhu J.G."/>
            <person name="Ruan X.D."/>
            <person name="Zhao L."/>
            <person name="Wei J.T."/>
            <person name="Ye R.Z."/>
            <person name="Que T.C."/>
            <person name="Du C.H."/>
            <person name="Zhou Y.H."/>
            <person name="Cheng J.X."/>
            <person name="Dai P.F."/>
            <person name="Guo W.B."/>
            <person name="Han X.H."/>
            <person name="Huang E.J."/>
            <person name="Li L.F."/>
            <person name="Wei W."/>
            <person name="Gao Y.C."/>
            <person name="Liu J.Z."/>
            <person name="Shao H.Z."/>
            <person name="Wang X."/>
            <person name="Wang C.C."/>
            <person name="Yang T.C."/>
            <person name="Huo Q.B."/>
            <person name="Li W."/>
            <person name="Chen H.Y."/>
            <person name="Chen S.E."/>
            <person name="Zhou L.G."/>
            <person name="Ni X.B."/>
            <person name="Tian J.H."/>
            <person name="Sheng Y."/>
            <person name="Liu T."/>
            <person name="Pan Y.S."/>
            <person name="Xia L.Y."/>
            <person name="Li J."/>
            <person name="Zhao F."/>
            <person name="Cao W.C."/>
        </authorList>
    </citation>
    <scope>NUCLEOTIDE SEQUENCE [LARGE SCALE GENOMIC DNA]</scope>
    <source>
        <strain evidence="1">Iper-2018</strain>
    </source>
</reference>
<keyword evidence="2" id="KW-1185">Reference proteome</keyword>
<evidence type="ECO:0000313" key="1">
    <source>
        <dbReference type="EMBL" id="KAG0433542.1"/>
    </source>
</evidence>
<sequence>MTSFRLPTSLETGSARVPEHSPRAQVPRSQEDPRGGEGDLQPCRILEDLKVNLRLRGGFDAAQLRTVTVRDGVLRAAGISYDEACSDTLRVNIRQNTLTMSTPSRENALKYSKITNIRISTKDYEAAAYITAPEDTSKEIIHGRPEEETPEDIKRSLYVRSPCILHAQRMGNTSTIIIAFQGEHGGHVPKPQKRKMPGLRSGKPEQRPQMHTLLPALRQRTSNWRQEVPRGAPDSIHNQKTAKGVAPHTATMPPAQDRPSRSRERPGAANDNNGSRGGRSPLPLLSDAAPRWGLWSRRAIPVPLSALVRIQALFRFKEAAAAATTATAEPPQTAAGTRPTARPTTDELGRQATVAAEGPLTAPPQKRQAEENPQPREELLESLAELVKAHFDALNSKIELLGQRMNRIELRTTAIESTLAESRPAAARPIRSTKPYQRPTAAESSSDNSNATGAPARESETLVVTLARRNLAVIQHQTTVVNHVGLTLVTDPQQPTRTGNSVSMDTTPNLTFTKNAPDPKWVNTQKDLGSNNFIIATTLCTGPAKKRGRKLTMVEWDTFRQIQWSERESEHEDEHEEARNSTTDIEEWTAQLHRAVKQATKEIPEEAGLQTADSKLLHLWEARNSLQERKQYGEAPSITIIASGGPIPIVEQIKVLELRVHAEGRNNDTLKALEHSTQQTIRLIKRIANRRYGMREAGLIRLVRAFIIIRVVYVAPYLVFGVAEKRKMEGLIRRAYKQAIGIPITTPNKNPSSTEFGQALANGW</sequence>
<accession>A0AC60QHC6</accession>
<evidence type="ECO:0000313" key="2">
    <source>
        <dbReference type="Proteomes" id="UP000805193"/>
    </source>
</evidence>
<protein>
    <submittedName>
        <fullName evidence="1">Uncharacterized protein</fullName>
    </submittedName>
</protein>
<gene>
    <name evidence="1" type="ORF">HPB47_019847</name>
</gene>
<dbReference type="Proteomes" id="UP000805193">
    <property type="component" value="Unassembled WGS sequence"/>
</dbReference>
<name>A0AC60QHC6_IXOPE</name>